<dbReference type="AlphaFoldDB" id="A0A5C3F3B5"/>
<feature type="compositionally biased region" description="Low complexity" evidence="1">
    <location>
        <begin position="106"/>
        <end position="124"/>
    </location>
</feature>
<evidence type="ECO:0000313" key="2">
    <source>
        <dbReference type="EMBL" id="SPO38167.1"/>
    </source>
</evidence>
<feature type="region of interest" description="Disordered" evidence="1">
    <location>
        <begin position="106"/>
        <end position="126"/>
    </location>
</feature>
<evidence type="ECO:0000313" key="3">
    <source>
        <dbReference type="Proteomes" id="UP000323386"/>
    </source>
</evidence>
<keyword evidence="3" id="KW-1185">Reference proteome</keyword>
<proteinExistence type="predicted"/>
<dbReference type="EMBL" id="OOIP01000009">
    <property type="protein sequence ID" value="SPO38167.1"/>
    <property type="molecule type" value="Genomic_DNA"/>
</dbReference>
<name>A0A5C3F3B5_9BASI</name>
<accession>A0A5C3F3B5</accession>
<reference evidence="2 3" key="1">
    <citation type="submission" date="2018-03" db="EMBL/GenBank/DDBJ databases">
        <authorList>
            <person name="Guldener U."/>
        </authorList>
    </citation>
    <scope>NUCLEOTIDE SEQUENCE [LARGE SCALE GENOMIC DNA]</scope>
    <source>
        <strain evidence="2 3">DAOM196992</strain>
    </source>
</reference>
<organism evidence="2 3">
    <name type="scientific">Pseudozyma flocculosa</name>
    <dbReference type="NCBI Taxonomy" id="84751"/>
    <lineage>
        <taxon>Eukaryota</taxon>
        <taxon>Fungi</taxon>
        <taxon>Dikarya</taxon>
        <taxon>Basidiomycota</taxon>
        <taxon>Ustilaginomycotina</taxon>
        <taxon>Ustilaginomycetes</taxon>
        <taxon>Ustilaginales</taxon>
        <taxon>Ustilaginaceae</taxon>
        <taxon>Pseudozyma</taxon>
    </lineage>
</organism>
<dbReference type="Proteomes" id="UP000323386">
    <property type="component" value="Unassembled WGS sequence"/>
</dbReference>
<sequence>MFKRGPLGAPAQGSLTAAMAQLHRGQAGGCKVAKRLGRAKTAVERTAPLPTRYGAGEAKHLTATAARGLQVQTSQQAGLLSSIEVSKGGLPMDLYLGPLCSLPTTNSQHLSSSNSSSSIKNVTSRRPEGRQSRISLIVFVEVPGSHGLFTYDAILVRYGFFAWPSASKLARITLR</sequence>
<protein>
    <submittedName>
        <fullName evidence="2">Uncharacterized protein</fullName>
    </submittedName>
</protein>
<evidence type="ECO:0000256" key="1">
    <source>
        <dbReference type="SAM" id="MobiDB-lite"/>
    </source>
</evidence>
<gene>
    <name evidence="2" type="ORF">PSFLO_03644</name>
</gene>